<dbReference type="Proteomes" id="UP000240760">
    <property type="component" value="Unassembled WGS sequence"/>
</dbReference>
<dbReference type="AlphaFoldDB" id="A0A2T4CDD6"/>
<organism evidence="1 2">
    <name type="scientific">Trichoderma longibrachiatum ATCC 18648</name>
    <dbReference type="NCBI Taxonomy" id="983965"/>
    <lineage>
        <taxon>Eukaryota</taxon>
        <taxon>Fungi</taxon>
        <taxon>Dikarya</taxon>
        <taxon>Ascomycota</taxon>
        <taxon>Pezizomycotina</taxon>
        <taxon>Sordariomycetes</taxon>
        <taxon>Hypocreomycetidae</taxon>
        <taxon>Hypocreales</taxon>
        <taxon>Hypocreaceae</taxon>
        <taxon>Trichoderma</taxon>
    </lineage>
</organism>
<evidence type="ECO:0000313" key="2">
    <source>
        <dbReference type="Proteomes" id="UP000240760"/>
    </source>
</evidence>
<reference evidence="1 2" key="1">
    <citation type="submission" date="2016-07" db="EMBL/GenBank/DDBJ databases">
        <title>Multiple horizontal gene transfer events from other fungi enriched the ability of initially mycotrophic Trichoderma (Ascomycota) to feed on dead plant biomass.</title>
        <authorList>
            <consortium name="DOE Joint Genome Institute"/>
            <person name="Aerts A."/>
            <person name="Atanasova L."/>
            <person name="Chenthamara K."/>
            <person name="Zhang J."/>
            <person name="Grujic M."/>
            <person name="Henrissat B."/>
            <person name="Kuo A."/>
            <person name="Salamov A."/>
            <person name="Lipzen A."/>
            <person name="Labutti K."/>
            <person name="Barry K."/>
            <person name="Miao Y."/>
            <person name="Rahimi M.J."/>
            <person name="Shen Q."/>
            <person name="Grigoriev I.V."/>
            <person name="Kubicek C.P."/>
            <person name="Druzhinina I.S."/>
        </authorList>
    </citation>
    <scope>NUCLEOTIDE SEQUENCE [LARGE SCALE GENOMIC DNA]</scope>
    <source>
        <strain evidence="1 2">ATCC 18648</strain>
    </source>
</reference>
<dbReference type="EMBL" id="KZ679128">
    <property type="protein sequence ID" value="PTB79597.1"/>
    <property type="molecule type" value="Genomic_DNA"/>
</dbReference>
<evidence type="ECO:0000313" key="1">
    <source>
        <dbReference type="EMBL" id="PTB79597.1"/>
    </source>
</evidence>
<accession>A0A2T4CDD6</accession>
<protein>
    <submittedName>
        <fullName evidence="1">Uncharacterized protein</fullName>
    </submittedName>
</protein>
<gene>
    <name evidence="1" type="ORF">M440DRAFT_1173667</name>
</gene>
<keyword evidence="2" id="KW-1185">Reference proteome</keyword>
<name>A0A2T4CDD6_TRILO</name>
<sequence length="170" mass="18852">MYLKGSCVCDKSRLQAVLHGTVVDGYSTEQPTRASSLSLPLLQIDSELRPFCNPMRSSSPESSVALAQLPSSKTMPASFSTPRAERIQSGFKLNSPRQCPVSCTRWIQPTQWFGPWRRAILPASHSHGTSTLSYISCVLYLHLWSAHCSSIGHFPLDSWPIMVLLRPPLP</sequence>
<proteinExistence type="predicted"/>